<dbReference type="AlphaFoldDB" id="A0A914E2G4"/>
<feature type="chain" id="PRO_5037066675" evidence="1">
    <location>
        <begin position="18"/>
        <end position="132"/>
    </location>
</feature>
<protein>
    <submittedName>
        <fullName evidence="3">Uncharacterized protein</fullName>
    </submittedName>
</protein>
<evidence type="ECO:0000313" key="3">
    <source>
        <dbReference type="WBParaSite" id="ACRNAN_scaffold528.g32810.t1"/>
    </source>
</evidence>
<sequence>MYLKFLLFFVFFELTYANVENGADLSSLAFDDLLTLTCSIAKNVVNYMKLKNKNDFTRISLEQFRKDVQEGCVSSYSEFPEFVDTCVSVFESYHLDLILGCLKNKGHMDADYCCCNACQNCNTLPIPQPFAN</sequence>
<dbReference type="WBParaSite" id="ACRNAN_scaffold528.g32810.t1">
    <property type="protein sequence ID" value="ACRNAN_scaffold528.g32810.t1"/>
    <property type="gene ID" value="ACRNAN_scaffold528.g32810"/>
</dbReference>
<keyword evidence="2" id="KW-1185">Reference proteome</keyword>
<accession>A0A914E2G4</accession>
<organism evidence="2 3">
    <name type="scientific">Acrobeloides nanus</name>
    <dbReference type="NCBI Taxonomy" id="290746"/>
    <lineage>
        <taxon>Eukaryota</taxon>
        <taxon>Metazoa</taxon>
        <taxon>Ecdysozoa</taxon>
        <taxon>Nematoda</taxon>
        <taxon>Chromadorea</taxon>
        <taxon>Rhabditida</taxon>
        <taxon>Tylenchina</taxon>
        <taxon>Cephalobomorpha</taxon>
        <taxon>Cephaloboidea</taxon>
        <taxon>Cephalobidae</taxon>
        <taxon>Acrobeloides</taxon>
    </lineage>
</organism>
<dbReference type="Proteomes" id="UP000887540">
    <property type="component" value="Unplaced"/>
</dbReference>
<keyword evidence="1" id="KW-0732">Signal</keyword>
<evidence type="ECO:0000313" key="2">
    <source>
        <dbReference type="Proteomes" id="UP000887540"/>
    </source>
</evidence>
<proteinExistence type="predicted"/>
<reference evidence="3" key="1">
    <citation type="submission" date="2022-11" db="UniProtKB">
        <authorList>
            <consortium name="WormBaseParasite"/>
        </authorList>
    </citation>
    <scope>IDENTIFICATION</scope>
</reference>
<evidence type="ECO:0000256" key="1">
    <source>
        <dbReference type="SAM" id="SignalP"/>
    </source>
</evidence>
<name>A0A914E2G4_9BILA</name>
<feature type="signal peptide" evidence="1">
    <location>
        <begin position="1"/>
        <end position="17"/>
    </location>
</feature>